<evidence type="ECO:0000313" key="5">
    <source>
        <dbReference type="Proteomes" id="UP000031737"/>
    </source>
</evidence>
<keyword evidence="1" id="KW-0175">Coiled coil</keyword>
<proteinExistence type="predicted"/>
<dbReference type="Proteomes" id="UP000031737">
    <property type="component" value="Unassembled WGS sequence"/>
</dbReference>
<protein>
    <recommendedName>
        <fullName evidence="3">Flagellar attachment zone protein 1 conserved domain-containing protein</fullName>
    </recommendedName>
</protein>
<gene>
    <name evidence="4" type="ORF">TRSC58_03052</name>
</gene>
<dbReference type="EMBL" id="AUPL01003052">
    <property type="protein sequence ID" value="ESL09231.1"/>
    <property type="molecule type" value="Genomic_DNA"/>
</dbReference>
<evidence type="ECO:0000259" key="3">
    <source>
        <dbReference type="Pfam" id="PF23398"/>
    </source>
</evidence>
<sequence length="582" mass="66997">MMNCHSMCLEQQALGWNGKRVVGWDADMKDMGAIYEAPSASLFRELEQLDGMSSSVSSVACAIVTTRHTRRFEGDDWKCVLEKHMEALCSAFVTEAAIACHVDPGDIGELEFRLGSLYITFHVSHDADVGESEIQERVELYPFREVMRLYANRDAPPTGLDAALKRISELEKEVKQRLEKLQEENASKVAELEDAKRQLEEELQQQLRDRERVLGDALGKAQEALQGSEAENRRLEEQMKKALETIKRERKRLDKQTMHQNELIAAIIQGNRKEMEAKEREFEENLLEKDVIIENLRVRLRSKTESANCETVSRAASVDTDRADEFAKLMGRMEEMAIVLEKTQESESEARGEIQRLSEALKLSEEARQSDAVIYENNILALKQQLQAFRDTKLAEDHQKRQEEYRARRSTSLSKEEKTNETIVRQYETALENIIGTLQDRLTILREEYASFLKVSEEETVNERDVLNEHEQDSQQVRQKFRTASLTLQRVFWSTREKEVPDVISELDNAAASAEKSRAAVKVTLALLDSRLQSFSEQKEWMETHQQSLEDLLVSLRQLNKRAFARQLSLMNEQSARFFSTP</sequence>
<dbReference type="AlphaFoldDB" id="A0A061J536"/>
<dbReference type="InterPro" id="IPR056614">
    <property type="entry name" value="FAZ1_cons"/>
</dbReference>
<organism evidence="4 5">
    <name type="scientific">Trypanosoma rangeli SC58</name>
    <dbReference type="NCBI Taxonomy" id="429131"/>
    <lineage>
        <taxon>Eukaryota</taxon>
        <taxon>Discoba</taxon>
        <taxon>Euglenozoa</taxon>
        <taxon>Kinetoplastea</taxon>
        <taxon>Metakinetoplastina</taxon>
        <taxon>Trypanosomatida</taxon>
        <taxon>Trypanosomatidae</taxon>
        <taxon>Trypanosoma</taxon>
        <taxon>Herpetosoma</taxon>
    </lineage>
</organism>
<comment type="caution">
    <text evidence="4">The sequence shown here is derived from an EMBL/GenBank/DDBJ whole genome shotgun (WGS) entry which is preliminary data.</text>
</comment>
<reference evidence="4 5" key="1">
    <citation type="submission" date="2013-07" db="EMBL/GenBank/DDBJ databases">
        <authorList>
            <person name="Stoco P.H."/>
            <person name="Wagner G."/>
            <person name="Gerber A."/>
            <person name="Zaha A."/>
            <person name="Thompson C."/>
            <person name="Bartholomeu D.C."/>
            <person name="Luckemeyer D.D."/>
            <person name="Bahia D."/>
            <person name="Loreto E."/>
            <person name="Prestes E.B."/>
            <person name="Lima F.M."/>
            <person name="Rodrigues-Luiz G."/>
            <person name="Vallejo G.A."/>
            <person name="Filho J.F."/>
            <person name="Monteiro K.M."/>
            <person name="Tyler K.M."/>
            <person name="de Almeida L.G."/>
            <person name="Ortiz M.F."/>
            <person name="Siervo M.A."/>
            <person name="de Moraes M.H."/>
            <person name="Cunha O.L."/>
            <person name="Mendonca-Neto R."/>
            <person name="Silva R."/>
            <person name="Teixeira S.M."/>
            <person name="Murta S.M."/>
            <person name="Sincero T.C."/>
            <person name="Mendes T.A."/>
            <person name="Urmenyi T.P."/>
            <person name="Silva V.G."/>
            <person name="da Rocha W.D."/>
            <person name="Andersson B."/>
            <person name="Romanha A.J."/>
            <person name="Steindel M."/>
            <person name="de Vasconcelos A.T."/>
            <person name="Grisard E.C."/>
        </authorList>
    </citation>
    <scope>NUCLEOTIDE SEQUENCE [LARGE SCALE GENOMIC DNA]</scope>
    <source>
        <strain evidence="4 5">SC58</strain>
    </source>
</reference>
<evidence type="ECO:0000313" key="4">
    <source>
        <dbReference type="EMBL" id="ESL09231.1"/>
    </source>
</evidence>
<dbReference type="VEuPathDB" id="TriTrypDB:TRSC58_03052"/>
<keyword evidence="5" id="KW-1185">Reference proteome</keyword>
<feature type="coiled-coil region" evidence="1">
    <location>
        <begin position="160"/>
        <end position="285"/>
    </location>
</feature>
<dbReference type="Pfam" id="PF23398">
    <property type="entry name" value="FAZ1_cons"/>
    <property type="match status" value="1"/>
</dbReference>
<feature type="region of interest" description="Disordered" evidence="2">
    <location>
        <begin position="397"/>
        <end position="420"/>
    </location>
</feature>
<evidence type="ECO:0000256" key="1">
    <source>
        <dbReference type="SAM" id="Coils"/>
    </source>
</evidence>
<name>A0A061J536_TRYRA</name>
<accession>A0A061J536</accession>
<evidence type="ECO:0000256" key="2">
    <source>
        <dbReference type="SAM" id="MobiDB-lite"/>
    </source>
</evidence>
<dbReference type="OrthoDB" id="263354at2759"/>
<feature type="compositionally biased region" description="Basic and acidic residues" evidence="2">
    <location>
        <begin position="397"/>
        <end position="407"/>
    </location>
</feature>
<feature type="domain" description="Flagellar attachment zone protein 1 conserved" evidence="3">
    <location>
        <begin position="63"/>
        <end position="153"/>
    </location>
</feature>